<organism evidence="1">
    <name type="scientific">marine metagenome</name>
    <dbReference type="NCBI Taxonomy" id="408172"/>
    <lineage>
        <taxon>unclassified sequences</taxon>
        <taxon>metagenomes</taxon>
        <taxon>ecological metagenomes</taxon>
    </lineage>
</organism>
<feature type="non-terminal residue" evidence="1">
    <location>
        <position position="1"/>
    </location>
</feature>
<evidence type="ECO:0000313" key="1">
    <source>
        <dbReference type="EMBL" id="SVB29214.1"/>
    </source>
</evidence>
<proteinExistence type="predicted"/>
<gene>
    <name evidence="1" type="ORF">METZ01_LOCUS182068</name>
</gene>
<protein>
    <submittedName>
        <fullName evidence="1">Uncharacterized protein</fullName>
    </submittedName>
</protein>
<feature type="non-terminal residue" evidence="1">
    <location>
        <position position="60"/>
    </location>
</feature>
<dbReference type="EMBL" id="UINC01035969">
    <property type="protein sequence ID" value="SVB29214.1"/>
    <property type="molecule type" value="Genomic_DNA"/>
</dbReference>
<sequence length="60" mass="6378">VQPTPHLGRVHHGEVVVEVVVPERTQDEAIGLDGRTGTHTTSVPRSRGGITVGLLLDCID</sequence>
<reference evidence="1" key="1">
    <citation type="submission" date="2018-05" db="EMBL/GenBank/DDBJ databases">
        <authorList>
            <person name="Lanie J.A."/>
            <person name="Ng W.-L."/>
            <person name="Kazmierczak K.M."/>
            <person name="Andrzejewski T.M."/>
            <person name="Davidsen T.M."/>
            <person name="Wayne K.J."/>
            <person name="Tettelin H."/>
            <person name="Glass J.I."/>
            <person name="Rusch D."/>
            <person name="Podicherti R."/>
            <person name="Tsui H.-C.T."/>
            <person name="Winkler M.E."/>
        </authorList>
    </citation>
    <scope>NUCLEOTIDE SEQUENCE</scope>
</reference>
<dbReference type="AlphaFoldDB" id="A0A382CTQ7"/>
<accession>A0A382CTQ7</accession>
<name>A0A382CTQ7_9ZZZZ</name>